<dbReference type="InterPro" id="IPR001810">
    <property type="entry name" value="F-box_dom"/>
</dbReference>
<accession>A0A818CVM9</accession>
<dbReference type="Pfam" id="PF12937">
    <property type="entry name" value="F-box-like"/>
    <property type="match status" value="1"/>
</dbReference>
<dbReference type="GO" id="GO:0000350">
    <property type="term" value="P:generation of catalytic spliceosome for second transesterification step"/>
    <property type="evidence" value="ECO:0007669"/>
    <property type="project" value="InterPro"/>
</dbReference>
<dbReference type="GO" id="GO:0019005">
    <property type="term" value="C:SCF ubiquitin ligase complex"/>
    <property type="evidence" value="ECO:0007669"/>
    <property type="project" value="TreeGrafter"/>
</dbReference>
<name>A0A818CVM9_9BILA</name>
<dbReference type="PANTHER" id="PTHR16134:SF148">
    <property type="entry name" value="S-PHASE KINASE-ASSOCIATED PROTEIN 2, ISOFORM A"/>
    <property type="match status" value="1"/>
</dbReference>
<feature type="coiled-coil region" evidence="1">
    <location>
        <begin position="67"/>
        <end position="94"/>
    </location>
</feature>
<gene>
    <name evidence="3" type="ORF">KIK155_LOCUS10988</name>
</gene>
<feature type="domain" description="F-box" evidence="2">
    <location>
        <begin position="187"/>
        <end position="233"/>
    </location>
</feature>
<dbReference type="Pfam" id="PF06246">
    <property type="entry name" value="Isy1"/>
    <property type="match status" value="1"/>
</dbReference>
<comment type="caution">
    <text evidence="3">The sequence shown here is derived from an EMBL/GenBank/DDBJ whole genome shotgun (WGS) entry which is preliminary data.</text>
</comment>
<keyword evidence="1" id="KW-0175">Coiled coil</keyword>
<protein>
    <recommendedName>
        <fullName evidence="2">F-box domain-containing protein</fullName>
    </recommendedName>
</protein>
<evidence type="ECO:0000313" key="4">
    <source>
        <dbReference type="Proteomes" id="UP000663865"/>
    </source>
</evidence>
<dbReference type="GO" id="GO:0031146">
    <property type="term" value="P:SCF-dependent proteasomal ubiquitin-dependent protein catabolic process"/>
    <property type="evidence" value="ECO:0007669"/>
    <property type="project" value="TreeGrafter"/>
</dbReference>
<dbReference type="InterPro" id="IPR009360">
    <property type="entry name" value="Isy1"/>
</dbReference>
<dbReference type="Proteomes" id="UP000663865">
    <property type="component" value="Unassembled WGS sequence"/>
</dbReference>
<evidence type="ECO:0000259" key="2">
    <source>
        <dbReference type="PROSITE" id="PS50181"/>
    </source>
</evidence>
<dbReference type="Gene3D" id="3.80.10.10">
    <property type="entry name" value="Ribonuclease Inhibitor"/>
    <property type="match status" value="1"/>
</dbReference>
<dbReference type="SMART" id="SM00256">
    <property type="entry name" value="FBOX"/>
    <property type="match status" value="1"/>
</dbReference>
<dbReference type="InterPro" id="IPR032675">
    <property type="entry name" value="LRR_dom_sf"/>
</dbReference>
<dbReference type="SUPFAM" id="SSF81383">
    <property type="entry name" value="F-box domain"/>
    <property type="match status" value="1"/>
</dbReference>
<dbReference type="EMBL" id="CAJNYV010001683">
    <property type="protein sequence ID" value="CAF3433036.1"/>
    <property type="molecule type" value="Genomic_DNA"/>
</dbReference>
<dbReference type="PANTHER" id="PTHR16134">
    <property type="entry name" value="F-BOX/TPR REPEAT PROTEIN POF3"/>
    <property type="match status" value="1"/>
</dbReference>
<dbReference type="PROSITE" id="PS50181">
    <property type="entry name" value="FBOX"/>
    <property type="match status" value="1"/>
</dbReference>
<evidence type="ECO:0000256" key="1">
    <source>
        <dbReference type="SAM" id="Coils"/>
    </source>
</evidence>
<organism evidence="3 4">
    <name type="scientific">Rotaria socialis</name>
    <dbReference type="NCBI Taxonomy" id="392032"/>
    <lineage>
        <taxon>Eukaryota</taxon>
        <taxon>Metazoa</taxon>
        <taxon>Spiralia</taxon>
        <taxon>Gnathifera</taxon>
        <taxon>Rotifera</taxon>
        <taxon>Eurotatoria</taxon>
        <taxon>Bdelloidea</taxon>
        <taxon>Philodinida</taxon>
        <taxon>Philodinidae</taxon>
        <taxon>Rotaria</taxon>
    </lineage>
</organism>
<dbReference type="SUPFAM" id="SSF52047">
    <property type="entry name" value="RNI-like"/>
    <property type="match status" value="1"/>
</dbReference>
<evidence type="ECO:0000313" key="3">
    <source>
        <dbReference type="EMBL" id="CAF3433036.1"/>
    </source>
</evidence>
<reference evidence="3" key="1">
    <citation type="submission" date="2021-02" db="EMBL/GenBank/DDBJ databases">
        <authorList>
            <person name="Nowell W R."/>
        </authorList>
    </citation>
    <scope>NUCLEOTIDE SEQUENCE</scope>
</reference>
<dbReference type="InterPro" id="IPR036047">
    <property type="entry name" value="F-box-like_dom_sf"/>
</dbReference>
<dbReference type="AlphaFoldDB" id="A0A818CVM9"/>
<proteinExistence type="predicted"/>
<sequence length="486" mass="57241">MSRNEEKQKNELNRLYLSKIHPPKAKRPHLTQIHTVEELRRWLPFIEREIHSTLAQTTSVRYTDEKVESMYKRITQLESEHKKFRRKIAQLELGPNVNVLTTTVPVEKSIHFYKKKSMDNQNESLDDIFKTNHDLPLLSMDDYRIVPSEINFTVINNDKPLANTSLMSLNTRKKRKKELREEYIEQDGLIFQLPDEMLLYLFRYLDTEDLVLVASVCKLFRILAFDEKLWKVVDLTKKSYSNRVLVKFFRRFSNKCTETLKISGAPNGKKAKNNLIKLPPYTEQLSHFIRTSYSNLRYLHISKYDFRDDSTACKNITYLPSNLKGLYLRKCEMLMTSIQGTSDFLKIPKCPLKNSTFDFSLQQLEILSFEQSSCLGLVSVRYIPDLCPNLVELNLNGCFRITRTRTFTDTLLSFHNTLRRLYLKDTQVDDDTIHCICRKLKLLTVLDIRSCKYVTRNIVQNLLTLKQLEELFADDIIKIEYEQTKV</sequence>